<evidence type="ECO:0000313" key="3">
    <source>
        <dbReference type="Proteomes" id="UP000281604"/>
    </source>
</evidence>
<sequence length="183" mass="19832">MLHFRTNGVLRTSHEAYTLNITTQLSNFSYTPTVVPAPRPDSADVTDESLESSSAATTAIPAEGVKVSLSEASIQKSADDKKPQAKSNADIESSGLPDQTQKTLKMIRELKRQIEEKQQELQALMADQNMDPEIKKSKIGALVTEISTLSAGLATANNALVKQARENKISPDQLQQAQQLAAK</sequence>
<evidence type="ECO:0000313" key="2">
    <source>
        <dbReference type="EMBL" id="RMP15396.1"/>
    </source>
</evidence>
<feature type="region of interest" description="Disordered" evidence="1">
    <location>
        <begin position="38"/>
        <end position="57"/>
    </location>
</feature>
<dbReference type="Proteomes" id="UP000281604">
    <property type="component" value="Unassembled WGS sequence"/>
</dbReference>
<feature type="region of interest" description="Disordered" evidence="1">
    <location>
        <begin position="74"/>
        <end position="102"/>
    </location>
</feature>
<proteinExistence type="predicted"/>
<reference evidence="2 3" key="1">
    <citation type="submission" date="2018-08" db="EMBL/GenBank/DDBJ databases">
        <title>Recombination of ecologically and evolutionarily significant loci maintains genetic cohesion in the Pseudomonas syringae species complex.</title>
        <authorList>
            <person name="Dillon M."/>
            <person name="Thakur S."/>
            <person name="Almeida R.N.D."/>
            <person name="Weir B.S."/>
            <person name="Guttman D.S."/>
        </authorList>
    </citation>
    <scope>NUCLEOTIDE SEQUENCE [LARGE SCALE GENOMIC DNA]</scope>
    <source>
        <strain evidence="2 3">ICMP 3706</strain>
    </source>
</reference>
<gene>
    <name evidence="2" type="ORF">ALQ30_02667</name>
</gene>
<dbReference type="AlphaFoldDB" id="A0A3M4BA55"/>
<organism evidence="2 3">
    <name type="scientific">Pseudomonas syringae pv. persicae</name>
    <dbReference type="NCBI Taxonomy" id="237306"/>
    <lineage>
        <taxon>Bacteria</taxon>
        <taxon>Pseudomonadati</taxon>
        <taxon>Pseudomonadota</taxon>
        <taxon>Gammaproteobacteria</taxon>
        <taxon>Pseudomonadales</taxon>
        <taxon>Pseudomonadaceae</taxon>
        <taxon>Pseudomonas</taxon>
    </lineage>
</organism>
<name>A0A3M4BA55_9PSED</name>
<dbReference type="Gene3D" id="1.20.120.1490">
    <property type="match status" value="1"/>
</dbReference>
<evidence type="ECO:0000256" key="1">
    <source>
        <dbReference type="SAM" id="MobiDB-lite"/>
    </source>
</evidence>
<protein>
    <submittedName>
        <fullName evidence="2">Uncharacterized protein</fullName>
    </submittedName>
</protein>
<dbReference type="EMBL" id="RBQE01000007">
    <property type="protein sequence ID" value="RMP15396.1"/>
    <property type="molecule type" value="Genomic_DNA"/>
</dbReference>
<comment type="caution">
    <text evidence="2">The sequence shown here is derived from an EMBL/GenBank/DDBJ whole genome shotgun (WGS) entry which is preliminary data.</text>
</comment>
<accession>A0A3M4BA55</accession>
<feature type="compositionally biased region" description="Polar residues" evidence="1">
    <location>
        <begin position="85"/>
        <end position="102"/>
    </location>
</feature>